<dbReference type="Proteomes" id="UP000218702">
    <property type="component" value="Chromosome"/>
</dbReference>
<sequence>MVKSKVTNNSKHPHQSPPKTAATKPKTTKARATEPDDYDFEETEFEIDPELFNDHYNQVRKPLLPYGIVVNDKPAGLLIPEDQLEKAGWLEMPEEDDLTTVTLTEYVTGLLITEGRLLVLAFAPEYIRYKSDVEEVGSSLVGLYDDYRNSLDKRTMDVCSEHAIMFLDDKNQPLHTTPVVVRFKNVALWSFKSVREEFYRSLEKTFADYFQVPFSGKSDKWRSLGVLEIEFRAIKEGEGKNKHNCCKTVAYTKPTVENFPQLYLGKTTAKSLIWQQHDAIAGFNEPQSLPALPGESTSVEVEVLPPNKNKNKSKTQAVRKSKPTTKPPRKIQVIEDDDDENDDLETDLDDDDFEFDDDDEQDDDE</sequence>
<evidence type="ECO:0000313" key="3">
    <source>
        <dbReference type="EMBL" id="BAZ85046.1"/>
    </source>
</evidence>
<evidence type="ECO:0000256" key="1">
    <source>
        <dbReference type="SAM" id="MobiDB-lite"/>
    </source>
</evidence>
<dbReference type="AlphaFoldDB" id="A0A1Z4V0M2"/>
<feature type="region of interest" description="Disordered" evidence="1">
    <location>
        <begin position="305"/>
        <end position="365"/>
    </location>
</feature>
<feature type="region of interest" description="Disordered" evidence="1">
    <location>
        <begin position="1"/>
        <end position="37"/>
    </location>
</feature>
<keyword evidence="4" id="KW-1185">Reference proteome</keyword>
<reference evidence="3 4" key="1">
    <citation type="submission" date="2017-06" db="EMBL/GenBank/DDBJ databases">
        <title>Genome sequencing of cyanobaciteial culture collection at National Institute for Environmental Studies (NIES).</title>
        <authorList>
            <person name="Hirose Y."/>
            <person name="Shimura Y."/>
            <person name="Fujisawa T."/>
            <person name="Nakamura Y."/>
            <person name="Kawachi M."/>
        </authorList>
    </citation>
    <scope>NUCLEOTIDE SEQUENCE [LARGE SCALE GENOMIC DNA]</scope>
    <source>
        <strain evidence="3 4">NIES-806</strain>
    </source>
</reference>
<organism evidence="3 4">
    <name type="scientific">Dolichospermum compactum NIES-806</name>
    <dbReference type="NCBI Taxonomy" id="1973481"/>
    <lineage>
        <taxon>Bacteria</taxon>
        <taxon>Bacillati</taxon>
        <taxon>Cyanobacteriota</taxon>
        <taxon>Cyanophyceae</taxon>
        <taxon>Nostocales</taxon>
        <taxon>Aphanizomenonaceae</taxon>
        <taxon>Dolichospermum</taxon>
        <taxon>Dolichospermum compactum</taxon>
    </lineage>
</organism>
<dbReference type="Pfam" id="PF19247">
    <property type="entry name" value="DUF5895"/>
    <property type="match status" value="1"/>
</dbReference>
<dbReference type="InterPro" id="IPR045414">
    <property type="entry name" value="DUF5895"/>
</dbReference>
<protein>
    <recommendedName>
        <fullName evidence="2">DUF5895 domain-containing protein</fullName>
    </recommendedName>
</protein>
<feature type="domain" description="DUF5895" evidence="2">
    <location>
        <begin position="51"/>
        <end position="198"/>
    </location>
</feature>
<name>A0A1Z4V0M2_9CYAN</name>
<feature type="compositionally biased region" description="Polar residues" evidence="1">
    <location>
        <begin position="1"/>
        <end position="10"/>
    </location>
</feature>
<feature type="compositionally biased region" description="Basic residues" evidence="1">
    <location>
        <begin position="309"/>
        <end position="329"/>
    </location>
</feature>
<gene>
    <name evidence="3" type="ORF">NIES806_12460</name>
</gene>
<evidence type="ECO:0000313" key="4">
    <source>
        <dbReference type="Proteomes" id="UP000218702"/>
    </source>
</evidence>
<dbReference type="OrthoDB" id="477646at2"/>
<proteinExistence type="predicted"/>
<dbReference type="EMBL" id="AP018316">
    <property type="protein sequence ID" value="BAZ85046.1"/>
    <property type="molecule type" value="Genomic_DNA"/>
</dbReference>
<dbReference type="RefSeq" id="WP_096665265.1">
    <property type="nucleotide sequence ID" value="NZ_AP018316.1"/>
</dbReference>
<feature type="compositionally biased region" description="Acidic residues" evidence="1">
    <location>
        <begin position="334"/>
        <end position="365"/>
    </location>
</feature>
<accession>A0A1Z4V0M2</accession>
<evidence type="ECO:0000259" key="2">
    <source>
        <dbReference type="Pfam" id="PF19247"/>
    </source>
</evidence>
<dbReference type="KEGG" id="dcm:NIES806_12460"/>